<reference evidence="2" key="1">
    <citation type="submission" date="2020-06" db="EMBL/GenBank/DDBJ databases">
        <authorList>
            <consortium name="Plant Systems Biology data submission"/>
        </authorList>
    </citation>
    <scope>NUCLEOTIDE SEQUENCE</scope>
    <source>
        <strain evidence="2">D6</strain>
    </source>
</reference>
<evidence type="ECO:0000256" key="1">
    <source>
        <dbReference type="SAM" id="MobiDB-lite"/>
    </source>
</evidence>
<dbReference type="EMBL" id="CAICTM010000724">
    <property type="protein sequence ID" value="CAB9515583.1"/>
    <property type="molecule type" value="Genomic_DNA"/>
</dbReference>
<gene>
    <name evidence="2" type="ORF">SEMRO_725_G193300.1</name>
</gene>
<feature type="region of interest" description="Disordered" evidence="1">
    <location>
        <begin position="1"/>
        <end position="26"/>
    </location>
</feature>
<feature type="compositionally biased region" description="Low complexity" evidence="1">
    <location>
        <begin position="74"/>
        <end position="110"/>
    </location>
</feature>
<proteinExistence type="predicted"/>
<feature type="region of interest" description="Disordered" evidence="1">
    <location>
        <begin position="70"/>
        <end position="110"/>
    </location>
</feature>
<dbReference type="OrthoDB" id="40186at2759"/>
<keyword evidence="3" id="KW-1185">Reference proteome</keyword>
<name>A0A9N8E784_9STRA</name>
<organism evidence="2 3">
    <name type="scientific">Seminavis robusta</name>
    <dbReference type="NCBI Taxonomy" id="568900"/>
    <lineage>
        <taxon>Eukaryota</taxon>
        <taxon>Sar</taxon>
        <taxon>Stramenopiles</taxon>
        <taxon>Ochrophyta</taxon>
        <taxon>Bacillariophyta</taxon>
        <taxon>Bacillariophyceae</taxon>
        <taxon>Bacillariophycidae</taxon>
        <taxon>Naviculales</taxon>
        <taxon>Naviculaceae</taxon>
        <taxon>Seminavis</taxon>
    </lineage>
</organism>
<feature type="compositionally biased region" description="Polar residues" evidence="1">
    <location>
        <begin position="14"/>
        <end position="24"/>
    </location>
</feature>
<evidence type="ECO:0000313" key="2">
    <source>
        <dbReference type="EMBL" id="CAB9515583.1"/>
    </source>
</evidence>
<dbReference type="InterPro" id="IPR011993">
    <property type="entry name" value="PH-like_dom_sf"/>
</dbReference>
<sequence>MTNHTTTITTTSTAYSGSRSTTSRSEADTIIAMQREILAQRVILENNLRSKMLESSSKSPQSIASISTYSKPLSAPKTSKTAASSVSSTYSKPISSSKNSNTAVSSLSSGSAKPRHLLKRYTGSNPVSIVRDSYSSYDSDDDTHSILSLSTATMTTCTKSQNPPLQLPTFKPALGCISADAFLVRCFVTRLRKGVTVIKHSRSRFQKKSKEYILRLEGEDTLNWYPALGQGSSSSLGSTGSSKSGPKQLQLKQCMEVRMASSPDPTNPGFTGTTTLREKCHIADAHKSFALIFKQRTLDITAATADQCKMLTEGLSALCYQLHKKMNKGRDPSQETEVREPDVEERRLSSRRGCFHC</sequence>
<dbReference type="Proteomes" id="UP001153069">
    <property type="component" value="Unassembled WGS sequence"/>
</dbReference>
<evidence type="ECO:0000313" key="3">
    <source>
        <dbReference type="Proteomes" id="UP001153069"/>
    </source>
</evidence>
<dbReference type="AlphaFoldDB" id="A0A9N8E784"/>
<dbReference type="Gene3D" id="2.30.29.30">
    <property type="entry name" value="Pleckstrin-homology domain (PH domain)/Phosphotyrosine-binding domain (PTB)"/>
    <property type="match status" value="1"/>
</dbReference>
<comment type="caution">
    <text evidence="2">The sequence shown here is derived from an EMBL/GenBank/DDBJ whole genome shotgun (WGS) entry which is preliminary data.</text>
</comment>
<protein>
    <submittedName>
        <fullName evidence="2">Uncharacterized protein</fullName>
    </submittedName>
</protein>
<feature type="compositionally biased region" description="Low complexity" evidence="1">
    <location>
        <begin position="1"/>
        <end position="13"/>
    </location>
</feature>
<accession>A0A9N8E784</accession>